<dbReference type="Gene3D" id="2.40.260.10">
    <property type="entry name" value="Sortase"/>
    <property type="match status" value="1"/>
</dbReference>
<dbReference type="CDD" id="cd05829">
    <property type="entry name" value="Sortase_F"/>
    <property type="match status" value="1"/>
</dbReference>
<gene>
    <name evidence="3" type="ORF">ACFQMH_24990</name>
</gene>
<evidence type="ECO:0000256" key="1">
    <source>
        <dbReference type="ARBA" id="ARBA00022801"/>
    </source>
</evidence>
<evidence type="ECO:0000313" key="3">
    <source>
        <dbReference type="EMBL" id="MFC7014899.1"/>
    </source>
</evidence>
<protein>
    <submittedName>
        <fullName evidence="3">Class F sortase</fullName>
    </submittedName>
</protein>
<comment type="caution">
    <text evidence="3">The sequence shown here is derived from an EMBL/GenBank/DDBJ whole genome shotgun (WGS) entry which is preliminary data.</text>
</comment>
<dbReference type="Proteomes" id="UP001596409">
    <property type="component" value="Unassembled WGS sequence"/>
</dbReference>
<proteinExistence type="predicted"/>
<keyword evidence="4" id="KW-1185">Reference proteome</keyword>
<accession>A0ABW2E6K8</accession>
<reference evidence="4" key="1">
    <citation type="journal article" date="2019" name="Int. J. Syst. Evol. Microbiol.">
        <title>The Global Catalogue of Microorganisms (GCM) 10K type strain sequencing project: providing services to taxonomists for standard genome sequencing and annotation.</title>
        <authorList>
            <consortium name="The Broad Institute Genomics Platform"/>
            <consortium name="The Broad Institute Genome Sequencing Center for Infectious Disease"/>
            <person name="Wu L."/>
            <person name="Ma J."/>
        </authorList>
    </citation>
    <scope>NUCLEOTIDE SEQUENCE [LARGE SCALE GENOMIC DNA]</scope>
    <source>
        <strain evidence="4">JCM 4855</strain>
    </source>
</reference>
<dbReference type="NCBIfam" id="NF033748">
    <property type="entry name" value="class_F_sortase"/>
    <property type="match status" value="1"/>
</dbReference>
<evidence type="ECO:0000313" key="4">
    <source>
        <dbReference type="Proteomes" id="UP001596409"/>
    </source>
</evidence>
<dbReference type="Pfam" id="PF04203">
    <property type="entry name" value="Sortase"/>
    <property type="match status" value="1"/>
</dbReference>
<sequence>MLLSSAVHDEQPPQPSAAQALPTSEDHTRATVDTSEDHTRPTVDTSEDHTRATVDTSEDHTRATVDTSEDHARPTVDPLPPAEPVRLRIASIGVDAPMTRVGLNPAGALRAPPRDKADLAGWYGDGTAPGSPGTAIATGHLDTPTGDPGVFYNLGALTEGATIEIRRADRRTAVFAVRGVELYDRKRFPSKKVYGSSGRPELRLITCGGGYTKRTGYLSNVVVYATLTTVK</sequence>
<keyword evidence="1" id="KW-0378">Hydrolase</keyword>
<dbReference type="EMBL" id="JBHSYM010000057">
    <property type="protein sequence ID" value="MFC7014899.1"/>
    <property type="molecule type" value="Genomic_DNA"/>
</dbReference>
<feature type="compositionally biased region" description="Basic and acidic residues" evidence="2">
    <location>
        <begin position="24"/>
        <end position="74"/>
    </location>
</feature>
<dbReference type="InterPro" id="IPR042001">
    <property type="entry name" value="Sortase_F"/>
</dbReference>
<dbReference type="InterPro" id="IPR005754">
    <property type="entry name" value="Sortase"/>
</dbReference>
<dbReference type="SUPFAM" id="SSF63817">
    <property type="entry name" value="Sortase"/>
    <property type="match status" value="1"/>
</dbReference>
<evidence type="ECO:0000256" key="2">
    <source>
        <dbReference type="SAM" id="MobiDB-lite"/>
    </source>
</evidence>
<organism evidence="3 4">
    <name type="scientific">Streptomyces viridiviolaceus</name>
    <dbReference type="NCBI Taxonomy" id="68282"/>
    <lineage>
        <taxon>Bacteria</taxon>
        <taxon>Bacillati</taxon>
        <taxon>Actinomycetota</taxon>
        <taxon>Actinomycetes</taxon>
        <taxon>Kitasatosporales</taxon>
        <taxon>Streptomycetaceae</taxon>
        <taxon>Streptomyces</taxon>
    </lineage>
</organism>
<dbReference type="RefSeq" id="WP_229881152.1">
    <property type="nucleotide sequence ID" value="NZ_BMWA01000016.1"/>
</dbReference>
<dbReference type="InterPro" id="IPR023365">
    <property type="entry name" value="Sortase_dom-sf"/>
</dbReference>
<name>A0ABW2E6K8_9ACTN</name>
<feature type="region of interest" description="Disordered" evidence="2">
    <location>
        <begin position="1"/>
        <end position="83"/>
    </location>
</feature>